<protein>
    <recommendedName>
        <fullName evidence="1">Integrase catalytic domain-containing protein</fullName>
    </recommendedName>
</protein>
<dbReference type="GO" id="GO:0015074">
    <property type="term" value="P:DNA integration"/>
    <property type="evidence" value="ECO:0007669"/>
    <property type="project" value="InterPro"/>
</dbReference>
<dbReference type="InterPro" id="IPR036397">
    <property type="entry name" value="RNaseH_sf"/>
</dbReference>
<organism evidence="2 3">
    <name type="scientific">Linum trigynum</name>
    <dbReference type="NCBI Taxonomy" id="586398"/>
    <lineage>
        <taxon>Eukaryota</taxon>
        <taxon>Viridiplantae</taxon>
        <taxon>Streptophyta</taxon>
        <taxon>Embryophyta</taxon>
        <taxon>Tracheophyta</taxon>
        <taxon>Spermatophyta</taxon>
        <taxon>Magnoliopsida</taxon>
        <taxon>eudicotyledons</taxon>
        <taxon>Gunneridae</taxon>
        <taxon>Pentapetalae</taxon>
        <taxon>rosids</taxon>
        <taxon>fabids</taxon>
        <taxon>Malpighiales</taxon>
        <taxon>Linaceae</taxon>
        <taxon>Linum</taxon>
    </lineage>
</organism>
<dbReference type="PANTHER" id="PTHR48475">
    <property type="entry name" value="RIBONUCLEASE H"/>
    <property type="match status" value="1"/>
</dbReference>
<dbReference type="PROSITE" id="PS50994">
    <property type="entry name" value="INTEGRASE"/>
    <property type="match status" value="1"/>
</dbReference>
<evidence type="ECO:0000313" key="2">
    <source>
        <dbReference type="EMBL" id="CAL1402109.1"/>
    </source>
</evidence>
<reference evidence="2 3" key="1">
    <citation type="submission" date="2024-04" db="EMBL/GenBank/DDBJ databases">
        <authorList>
            <person name="Fracassetti M."/>
        </authorList>
    </citation>
    <scope>NUCLEOTIDE SEQUENCE [LARGE SCALE GENOMIC DNA]</scope>
</reference>
<evidence type="ECO:0000313" key="3">
    <source>
        <dbReference type="Proteomes" id="UP001497516"/>
    </source>
</evidence>
<dbReference type="GO" id="GO:0003676">
    <property type="term" value="F:nucleic acid binding"/>
    <property type="evidence" value="ECO:0007669"/>
    <property type="project" value="InterPro"/>
</dbReference>
<keyword evidence="3" id="KW-1185">Reference proteome</keyword>
<proteinExistence type="predicted"/>
<accession>A0AAV2FUV1</accession>
<dbReference type="InterPro" id="IPR012337">
    <property type="entry name" value="RNaseH-like_sf"/>
</dbReference>
<dbReference type="Proteomes" id="UP001497516">
    <property type="component" value="Chromosome 7"/>
</dbReference>
<dbReference type="InterPro" id="IPR001584">
    <property type="entry name" value="Integrase_cat-core"/>
</dbReference>
<dbReference type="EMBL" id="OZ034820">
    <property type="protein sequence ID" value="CAL1402109.1"/>
    <property type="molecule type" value="Genomic_DNA"/>
</dbReference>
<feature type="domain" description="Integrase catalytic" evidence="1">
    <location>
        <begin position="1"/>
        <end position="101"/>
    </location>
</feature>
<dbReference type="Gene3D" id="3.30.420.10">
    <property type="entry name" value="Ribonuclease H-like superfamily/Ribonuclease H"/>
    <property type="match status" value="1"/>
</dbReference>
<dbReference type="SUPFAM" id="SSF53098">
    <property type="entry name" value="Ribonuclease H-like"/>
    <property type="match status" value="1"/>
</dbReference>
<evidence type="ECO:0000259" key="1">
    <source>
        <dbReference type="PROSITE" id="PS50994"/>
    </source>
</evidence>
<sequence length="180" mass="20651">MIRFGIPQSIIIDHDTQFNCRPFENFCARNRITCTMASVAYPQTNGHAEASNKLILQGLNKRLRDAKGAWTSELRHVLWGHRTTYKTATGETPFSLTYGSDAVTPEELNLPSLRVQAYDSEVNHRKLLEQLDMIESRRDAALERILSEKVMVAASYNKRVKPRPLEEGDMVLKRDFQEKK</sequence>
<dbReference type="PANTHER" id="PTHR48475:SF2">
    <property type="entry name" value="RIBONUCLEASE H"/>
    <property type="match status" value="1"/>
</dbReference>
<dbReference type="AlphaFoldDB" id="A0AAV2FUV1"/>
<name>A0AAV2FUV1_9ROSI</name>
<gene>
    <name evidence="2" type="ORF">LTRI10_LOCUS42135</name>
</gene>